<sequence length="821" mass="88308">MATPITSEWDDLPSSNDLFANDFFGDDLMDMYTPSNDDLGQDITSHEDEVSNGMLVAMNAAAMDGDLFGSSAEFIPANVSSAPVAEDALTAPVPAEVPSISQSVPAAAPVQKVATVKRTVTNDRGAVPAAKKAKAGHAEVAVAKPPAMVTTRASASAAASVVPPAPASTKPAPATSAAPPKQPGSIPGKLPSSISVPPPRTVAVTTAKVPAPGAGGVTHQVVPRPGATYATAVRRAPPPPSMTKAGGIVAQAALHNKTQHKPMQVSSSCVKRALSEADFKTVASAAVSSLIQSASTGTSIKGNGLAGPKPTEKPVDTSTSHVLSLTSQSWITACSNPIPTPVPSSEVDKAARNARRAALTQEERAKQNRDRNREHARNTRLRKKAYVEELKRTLTEIVSQRDAADVEKMHSAQREREQREVRFRVMEEFLKLRGRNELNSTRWVAILEDGFTLTLPKTGYRKMVESDAPVEDGDAMSRANFEQLIRGAGPVMEDSQHLCNFLQTIGNAEGADASPVQIVYKCDRKKFFMDSNNTFMEFGAATAGIVNRGLTKEVIFKGSMRALFSPASNKLISVDITFDTGSIVHQLECMGHSVVTHYTEDDVAEAALAAAHAANEADALLDSLQVPLMAIMESEKQTSSRKVTSDDPASDKDRAKRKASKKSNSSTDQTKAKKPKQKNNNGVALSPVSKKRKGDKPNSRRKSNDDDSDEESIDDSLKGYVDMMPEVGDEVAIKCPPDPPYPEGWYSGVVIEVVRHDQDFKASNKGSKKKSFLDYTVHVEWDGGGVEEIRNPEWRMKGDEPDKQGRISHRDNRVCVICWKM</sequence>
<dbReference type="AlphaFoldDB" id="A0ABD3PXT9"/>
<comment type="caution">
    <text evidence="2">The sequence shown here is derived from an EMBL/GenBank/DDBJ whole genome shotgun (WGS) entry which is preliminary data.</text>
</comment>
<name>A0ABD3PXT9_9STRA</name>
<evidence type="ECO:0000313" key="2">
    <source>
        <dbReference type="EMBL" id="KAL3792768.1"/>
    </source>
</evidence>
<dbReference type="Proteomes" id="UP001530400">
    <property type="component" value="Unassembled WGS sequence"/>
</dbReference>
<feature type="compositionally biased region" description="Basic and acidic residues" evidence="1">
    <location>
        <begin position="695"/>
        <end position="705"/>
    </location>
</feature>
<dbReference type="CDD" id="cd14809">
    <property type="entry name" value="bZIP_AUREO-like"/>
    <property type="match status" value="1"/>
</dbReference>
<feature type="compositionally biased region" description="Basic and acidic residues" evidence="1">
    <location>
        <begin position="361"/>
        <end position="377"/>
    </location>
</feature>
<keyword evidence="3" id="KW-1185">Reference proteome</keyword>
<dbReference type="EMBL" id="JALLPJ020000421">
    <property type="protein sequence ID" value="KAL3792768.1"/>
    <property type="molecule type" value="Genomic_DNA"/>
</dbReference>
<feature type="region of interest" description="Disordered" evidence="1">
    <location>
        <begin position="340"/>
        <end position="379"/>
    </location>
</feature>
<protein>
    <recommendedName>
        <fullName evidence="4">BZIP domain-containing protein</fullName>
    </recommendedName>
</protein>
<accession>A0ABD3PXT9</accession>
<feature type="region of interest" description="Disordered" evidence="1">
    <location>
        <begin position="294"/>
        <end position="317"/>
    </location>
</feature>
<evidence type="ECO:0000256" key="1">
    <source>
        <dbReference type="SAM" id="MobiDB-lite"/>
    </source>
</evidence>
<feature type="region of interest" description="Disordered" evidence="1">
    <location>
        <begin position="161"/>
        <end position="199"/>
    </location>
</feature>
<feature type="compositionally biased region" description="Basic and acidic residues" evidence="1">
    <location>
        <begin position="635"/>
        <end position="654"/>
    </location>
</feature>
<feature type="region of interest" description="Disordered" evidence="1">
    <location>
        <begin position="635"/>
        <end position="714"/>
    </location>
</feature>
<proteinExistence type="predicted"/>
<feature type="compositionally biased region" description="Low complexity" evidence="1">
    <location>
        <begin position="161"/>
        <end position="179"/>
    </location>
</feature>
<reference evidence="2 3" key="1">
    <citation type="submission" date="2024-10" db="EMBL/GenBank/DDBJ databases">
        <title>Updated reference genomes for cyclostephanoid diatoms.</title>
        <authorList>
            <person name="Roberts W.R."/>
            <person name="Alverson A.J."/>
        </authorList>
    </citation>
    <scope>NUCLEOTIDE SEQUENCE [LARGE SCALE GENOMIC DNA]</scope>
    <source>
        <strain evidence="2 3">AJA010-31</strain>
    </source>
</reference>
<evidence type="ECO:0008006" key="4">
    <source>
        <dbReference type="Google" id="ProtNLM"/>
    </source>
</evidence>
<evidence type="ECO:0000313" key="3">
    <source>
        <dbReference type="Proteomes" id="UP001530400"/>
    </source>
</evidence>
<gene>
    <name evidence="2" type="ORF">ACHAWO_002373</name>
</gene>
<organism evidence="2 3">
    <name type="scientific">Cyclotella atomus</name>
    <dbReference type="NCBI Taxonomy" id="382360"/>
    <lineage>
        <taxon>Eukaryota</taxon>
        <taxon>Sar</taxon>
        <taxon>Stramenopiles</taxon>
        <taxon>Ochrophyta</taxon>
        <taxon>Bacillariophyta</taxon>
        <taxon>Coscinodiscophyceae</taxon>
        <taxon>Thalassiosirophycidae</taxon>
        <taxon>Stephanodiscales</taxon>
        <taxon>Stephanodiscaceae</taxon>
        <taxon>Cyclotella</taxon>
    </lineage>
</organism>